<dbReference type="PANTHER" id="PTHR12775:SF0">
    <property type="entry name" value="REPLICATION TERMINATION FACTOR 2"/>
    <property type="match status" value="1"/>
</dbReference>
<dbReference type="Proteomes" id="UP000094565">
    <property type="component" value="Chromosome 4"/>
</dbReference>
<proteinExistence type="predicted"/>
<dbReference type="PANTHER" id="PTHR12775">
    <property type="entry name" value="PROTEIN C20ORF43 HOMOLOG"/>
    <property type="match status" value="1"/>
</dbReference>
<evidence type="ECO:0000313" key="3">
    <source>
        <dbReference type="Proteomes" id="UP000094565"/>
    </source>
</evidence>
<feature type="region of interest" description="Disordered" evidence="1">
    <location>
        <begin position="181"/>
        <end position="233"/>
    </location>
</feature>
<dbReference type="EMBL" id="CP014587">
    <property type="protein sequence ID" value="ANZ77623.1"/>
    <property type="molecule type" value="Genomic_DNA"/>
</dbReference>
<sequence length="233" mass="26283">MGNDGGSIPKRRELLRLNESESQANRSKLSVKLNSWYYCSLSEEPLRYCEGKVVSDYRGRLYNKESVLKHLISKGNTPAHLKSLKDLVELRFCFKGDKILCPINKDIILDLNGENDIPAFVYLVPCGCVVSGKIAKEITKLKSKPLLCPVCNQPFEHTNVIPINPSDTTDLESRMARLRQEGLSHNLSRRHKKSRSYEGSGEPDFPKKRVMKAEKGCEADVPKPSKVIAKQIQ</sequence>
<dbReference type="OrthoDB" id="247013at2759"/>
<gene>
    <name evidence="2" type="ORF">ATY40_BA7504469</name>
</gene>
<feature type="compositionally biased region" description="Basic and acidic residues" evidence="1">
    <location>
        <begin position="204"/>
        <end position="223"/>
    </location>
</feature>
<organism evidence="2 3">
    <name type="scientific">Komagataella pastoris</name>
    <name type="common">Yeast</name>
    <name type="synonym">Pichia pastoris</name>
    <dbReference type="NCBI Taxonomy" id="4922"/>
    <lineage>
        <taxon>Eukaryota</taxon>
        <taxon>Fungi</taxon>
        <taxon>Dikarya</taxon>
        <taxon>Ascomycota</taxon>
        <taxon>Saccharomycotina</taxon>
        <taxon>Pichiomycetes</taxon>
        <taxon>Pichiales</taxon>
        <taxon>Pichiaceae</taxon>
        <taxon>Komagataella</taxon>
    </lineage>
</organism>
<dbReference type="GO" id="GO:0006274">
    <property type="term" value="P:DNA replication termination"/>
    <property type="evidence" value="ECO:0007669"/>
    <property type="project" value="TreeGrafter"/>
</dbReference>
<dbReference type="AlphaFoldDB" id="A0A1B2JI16"/>
<name>A0A1B2JI16_PICPA</name>
<protein>
    <submittedName>
        <fullName evidence="2">BA75_04469T0</fullName>
    </submittedName>
</protein>
<dbReference type="InterPro" id="IPR006735">
    <property type="entry name" value="Rtf2"/>
</dbReference>
<keyword evidence="3" id="KW-1185">Reference proteome</keyword>
<evidence type="ECO:0000256" key="1">
    <source>
        <dbReference type="SAM" id="MobiDB-lite"/>
    </source>
</evidence>
<evidence type="ECO:0000313" key="2">
    <source>
        <dbReference type="EMBL" id="ANZ77623.1"/>
    </source>
</evidence>
<dbReference type="Pfam" id="PF04641">
    <property type="entry name" value="Rtf2"/>
    <property type="match status" value="1"/>
</dbReference>
<dbReference type="GO" id="GO:0005634">
    <property type="term" value="C:nucleus"/>
    <property type="evidence" value="ECO:0007669"/>
    <property type="project" value="TreeGrafter"/>
</dbReference>
<accession>A0A1B2JI16</accession>
<reference evidence="2 3" key="1">
    <citation type="submission" date="2016-02" db="EMBL/GenBank/DDBJ databases">
        <title>Comparative genomic and transcriptomic foundation for Pichia pastoris.</title>
        <authorList>
            <person name="Love K.R."/>
            <person name="Shah K.A."/>
            <person name="Whittaker C.A."/>
            <person name="Wu J."/>
            <person name="Bartlett M.C."/>
            <person name="Ma D."/>
            <person name="Leeson R.L."/>
            <person name="Priest M."/>
            <person name="Young S.K."/>
            <person name="Love J.C."/>
        </authorList>
    </citation>
    <scope>NUCLEOTIDE SEQUENCE [LARGE SCALE GENOMIC DNA]</scope>
    <source>
        <strain evidence="2 3">ATCC 28485</strain>
    </source>
</reference>